<dbReference type="SUPFAM" id="SSF50249">
    <property type="entry name" value="Nucleic acid-binding proteins"/>
    <property type="match status" value="1"/>
</dbReference>
<dbReference type="GO" id="GO:0006355">
    <property type="term" value="P:regulation of DNA-templated transcription"/>
    <property type="evidence" value="ECO:0007669"/>
    <property type="project" value="TreeGrafter"/>
</dbReference>
<dbReference type="InterPro" id="IPR015525">
    <property type="entry name" value="BRCA2"/>
</dbReference>
<accession>A0A1R4ACD9</accession>
<dbReference type="InterPro" id="IPR002093">
    <property type="entry name" value="BRCA2_repeat"/>
</dbReference>
<dbReference type="RefSeq" id="XP_021338781.1">
    <property type="nucleotide sequence ID" value="XM_021482239.1"/>
</dbReference>
<dbReference type="KEGG" id="bmic:BMR1_03g04197"/>
<protein>
    <submittedName>
        <fullName evidence="4">Uncharacterized protein</fullName>
    </submittedName>
</protein>
<evidence type="ECO:0000313" key="4">
    <source>
        <dbReference type="EMBL" id="SJK86650.1"/>
    </source>
</evidence>
<reference evidence="4 5" key="2">
    <citation type="journal article" date="2013" name="PLoS ONE">
        <title>Whole genome mapping and re-organization of the nuclear and mitochondrial genomes of Babesia microti isolates.</title>
        <authorList>
            <person name="Cornillot E."/>
            <person name="Dassouli A."/>
            <person name="Garg A."/>
            <person name="Pachikara N."/>
            <person name="Randazzo S."/>
            <person name="Depoix D."/>
            <person name="Carcy B."/>
            <person name="Delbecq S."/>
            <person name="Frutos R."/>
            <person name="Silva J.C."/>
            <person name="Sutton R."/>
            <person name="Krause P.J."/>
            <person name="Mamoun C.B."/>
        </authorList>
    </citation>
    <scope>NUCLEOTIDE SEQUENCE [LARGE SCALE GENOMIC DNA]</scope>
    <source>
        <strain evidence="4 5">RI</strain>
    </source>
</reference>
<proteinExistence type="predicted"/>
<name>A0A1R4ACD9_BABMR</name>
<keyword evidence="1" id="KW-0677">Repeat</keyword>
<evidence type="ECO:0000256" key="2">
    <source>
        <dbReference type="ARBA" id="ARBA00022763"/>
    </source>
</evidence>
<dbReference type="Gene3D" id="2.40.50.140">
    <property type="entry name" value="Nucleic acid-binding proteins"/>
    <property type="match status" value="1"/>
</dbReference>
<dbReference type="EMBL" id="LN871598">
    <property type="protein sequence ID" value="SJK86650.1"/>
    <property type="molecule type" value="Genomic_DNA"/>
</dbReference>
<dbReference type="PANTHER" id="PTHR11289">
    <property type="entry name" value="BREAST CANCER TYPE 2 SUSCEPTIBILITY PROTEIN BRCA2"/>
    <property type="match status" value="1"/>
</dbReference>
<dbReference type="Proteomes" id="UP000002899">
    <property type="component" value="Chromosome III"/>
</dbReference>
<dbReference type="InterPro" id="IPR012340">
    <property type="entry name" value="NA-bd_OB-fold"/>
</dbReference>
<keyword evidence="5" id="KW-1185">Reference proteome</keyword>
<organism evidence="4 5">
    <name type="scientific">Babesia microti (strain RI)</name>
    <dbReference type="NCBI Taxonomy" id="1133968"/>
    <lineage>
        <taxon>Eukaryota</taxon>
        <taxon>Sar</taxon>
        <taxon>Alveolata</taxon>
        <taxon>Apicomplexa</taxon>
        <taxon>Aconoidasida</taxon>
        <taxon>Piroplasmida</taxon>
        <taxon>Babesiidae</taxon>
        <taxon>Babesia</taxon>
    </lineage>
</organism>
<evidence type="ECO:0000256" key="1">
    <source>
        <dbReference type="ARBA" id="ARBA00022737"/>
    </source>
</evidence>
<keyword evidence="2" id="KW-0227">DNA damage</keyword>
<keyword evidence="3" id="KW-0234">DNA repair</keyword>
<dbReference type="AlphaFoldDB" id="A0A1R4ACD9"/>
<reference evidence="4 5" key="3">
    <citation type="journal article" date="2016" name="Sci. Rep.">
        <title>Genome-wide diversity and gene expression profiling of Babesia microti isolates identify polymorphic genes that mediate host-pathogen interactions.</title>
        <authorList>
            <person name="Silva J.C."/>
            <person name="Cornillot E."/>
            <person name="McCracken C."/>
            <person name="Usmani-Brown S."/>
            <person name="Dwivedi A."/>
            <person name="Ifeonu O.O."/>
            <person name="Crabtree J."/>
            <person name="Gotia H.T."/>
            <person name="Virji A.Z."/>
            <person name="Reynes C."/>
            <person name="Colinge J."/>
            <person name="Kumar V."/>
            <person name="Lawres L."/>
            <person name="Pazzi J.E."/>
            <person name="Pablo J.V."/>
            <person name="Hung C."/>
            <person name="Brancato J."/>
            <person name="Kumari P."/>
            <person name="Orvis J."/>
            <person name="Tretina K."/>
            <person name="Chibucos M."/>
            <person name="Ott S."/>
            <person name="Sadzewicz L."/>
            <person name="Sengamalay N."/>
            <person name="Shetty A.C."/>
            <person name="Su Q."/>
            <person name="Tallon L."/>
            <person name="Fraser C.M."/>
            <person name="Frutos R."/>
            <person name="Molina D.M."/>
            <person name="Krause P.J."/>
            <person name="Ben Mamoun C."/>
        </authorList>
    </citation>
    <scope>NUCLEOTIDE SEQUENCE [LARGE SCALE GENOMIC DNA]</scope>
    <source>
        <strain evidence="4 5">RI</strain>
    </source>
</reference>
<dbReference type="GeneID" id="24425487"/>
<sequence length="1045" mass="120422">MDDLDELVTIDLNILQMPDAESTQSCDNKLHLFNEDLAFIDQTIDNLDNEIIDQYHSDYTYNMAIAPLAEENNFYTCSRHNIGEGFKFASGKKVQANSEQLKKAKDFLGITDFALPRSCGEVISIAGSLDSVNAADEKPPHTSSFKFSLDHIISPNIATYARPNCCSISDSSNTECVATTYDLGLKSVPSENEAIGIIEDDTSLNTQVYKRASSDSTQSCNNINKDSITIEFDITHLKNRMINRPTKSTEVNTTNYPTTENITNNNSGFDGFSSARSCFIRGSSFGSCELSVPYHTQNKRCYTDNDSRFVTNWLKFTDCTIGKLTFDKLIDHWHDTSNPLTIRYNGIYDYKFITPNSQIKCYHIGGISDIRESFKTISNCNYTPDLTKWVTHHFKLLAYNECLKYRKKIYMLMMSQNYTLSQAINNVELPNPYRLLRKLFKRHEREILGSRSIFKLLFEGDESRNQSILVEVLDIVDDVIYVSDGIYCITAKADDIWVTKLIANKLLRPGIKIILDEFVRSSQYTSITATSPHLLANDEYISFKYNSIRKAKYNARVGRCPKIARNIYDIKIGGGNISLIDIVVLKGLPKTYSVIDKQGNNTSFSHEELAYKLENGQINLEDCEIVSYNQYIIIDYSLYASFKRFTNKEIPDINKFTNRLHNSIAYLSFKNMSDHINDELTRKHCRLKLSLVSHGSKPKFYQIDHLKHIDPADVDPIDFLKCRYHFSHTAQLSLYINTRSRLEMIELTKDNIFSLPEQYCDIPTSLYTTICGIPVLSLTHYTIQYHKSYLTDYHIEQMCQLCDIELGLFSSKLSILPEYTSDNYCIDILPGLGARQDCSILGLPLYVTELEENLALGFRDNKSLYIRIFIQTLAIDILCVKVTTYTSDSRYEWNKKQILKLKQKIDGQISIYRSQIHHNNRNRCNNMYEMSDRWILLENLKFARYDDTNRIFQFETYLDRLNITRGNNRHLEIEQQFLNLIDNNIQIARTNKKLNVYNTSNKHDILVKYTKIVLNNMLRVGQVCSADEHYMKPCMECLFGTPEQI</sequence>
<dbReference type="PANTHER" id="PTHR11289:SF0">
    <property type="entry name" value="BREAST CANCER TYPE 2 SUSCEPTIBILITY PROTEIN"/>
    <property type="match status" value="1"/>
</dbReference>
<reference evidence="4 5" key="1">
    <citation type="journal article" date="2012" name="Nucleic Acids Res.">
        <title>Sequencing of the smallest Apicomplexan genome from the human pathogen Babesia microti.</title>
        <authorList>
            <person name="Cornillot E."/>
            <person name="Hadj-Kaddour K."/>
            <person name="Dassouli A."/>
            <person name="Noel B."/>
            <person name="Ranwez V."/>
            <person name="Vacherie B."/>
            <person name="Augagneur Y."/>
            <person name="Bres V."/>
            <person name="Duclos A."/>
            <person name="Randazzo S."/>
            <person name="Carcy B."/>
            <person name="Debierre-Grockiego F."/>
            <person name="Delbecq S."/>
            <person name="Moubri-Menage K."/>
            <person name="Shams-Eldin H."/>
            <person name="Usmani-Brown S."/>
            <person name="Bringaud F."/>
            <person name="Wincker P."/>
            <person name="Vivares C.P."/>
            <person name="Schwarz R.T."/>
            <person name="Schetters T.P."/>
            <person name="Krause P.J."/>
            <person name="Gorenflot A."/>
            <person name="Berry V."/>
            <person name="Barbe V."/>
            <person name="Ben Mamoun C."/>
        </authorList>
    </citation>
    <scope>NUCLEOTIDE SEQUENCE [LARGE SCALE GENOMIC DNA]</scope>
    <source>
        <strain evidence="4 5">RI</strain>
    </source>
</reference>
<evidence type="ECO:0000256" key="3">
    <source>
        <dbReference type="ARBA" id="ARBA00023204"/>
    </source>
</evidence>
<dbReference type="GO" id="GO:0000724">
    <property type="term" value="P:double-strand break repair via homologous recombination"/>
    <property type="evidence" value="ECO:0007669"/>
    <property type="project" value="InterPro"/>
</dbReference>
<evidence type="ECO:0000313" key="5">
    <source>
        <dbReference type="Proteomes" id="UP000002899"/>
    </source>
</evidence>
<dbReference type="PROSITE" id="PS50138">
    <property type="entry name" value="BRCA2_REPEAT"/>
    <property type="match status" value="1"/>
</dbReference>
<dbReference type="VEuPathDB" id="PiroplasmaDB:BMR1_03g04197"/>